<comment type="caution">
    <text evidence="4">The sequence shown here is derived from an EMBL/GenBank/DDBJ whole genome shotgun (WGS) entry which is preliminary data.</text>
</comment>
<dbReference type="UniPathway" id="UPA00219"/>
<comment type="similarity">
    <text evidence="1">Belongs to the MurL family.</text>
</comment>
<keyword evidence="5" id="KW-1185">Reference proteome</keyword>
<dbReference type="InterPro" id="IPR058740">
    <property type="entry name" value="MurL_N"/>
</dbReference>
<dbReference type="GO" id="GO:0051301">
    <property type="term" value="P:cell division"/>
    <property type="evidence" value="ECO:0007669"/>
    <property type="project" value="UniProtKB-KW"/>
</dbReference>
<evidence type="ECO:0000313" key="4">
    <source>
        <dbReference type="EMBL" id="EAU54167.1"/>
    </source>
</evidence>
<evidence type="ECO:0000313" key="5">
    <source>
        <dbReference type="Proteomes" id="UP000005297"/>
    </source>
</evidence>
<feature type="domain" description="MurL C-terminal" evidence="2">
    <location>
        <begin position="326"/>
        <end position="430"/>
    </location>
</feature>
<dbReference type="InParanoid" id="Q0EY59"/>
<keyword evidence="1" id="KW-0573">Peptidoglycan synthesis</keyword>
<protein>
    <recommendedName>
        <fullName evidence="1">UDP-N-acetyl-alpha-D-muramoyl-L-alanyl-L-glutamate epimerase</fullName>
        <ecNumber evidence="1">5.1.1.23</ecNumber>
    </recommendedName>
    <alternativeName>
        <fullName evidence="1">UDP-MurNAc-L-Ala-L-Glu epimerase</fullName>
    </alternativeName>
</protein>
<dbReference type="RefSeq" id="WP_009851370.1">
    <property type="nucleotide sequence ID" value="NZ_DS022295.1"/>
</dbReference>
<organism evidence="4 5">
    <name type="scientific">Mariprofundus ferrooxydans PV-1</name>
    <dbReference type="NCBI Taxonomy" id="314345"/>
    <lineage>
        <taxon>Bacteria</taxon>
        <taxon>Pseudomonadati</taxon>
        <taxon>Pseudomonadota</taxon>
        <taxon>Candidatius Mariprofundia</taxon>
        <taxon>Mariprofundales</taxon>
        <taxon>Mariprofundaceae</taxon>
        <taxon>Mariprofundus</taxon>
    </lineage>
</organism>
<evidence type="ECO:0000256" key="1">
    <source>
        <dbReference type="HAMAP-Rule" id="MF_02209"/>
    </source>
</evidence>
<dbReference type="Pfam" id="PF26298">
    <property type="entry name" value="MurL_epimerase_C"/>
    <property type="match status" value="1"/>
</dbReference>
<keyword evidence="1" id="KW-0133">Cell shape</keyword>
<keyword evidence="1" id="KW-0961">Cell wall biogenesis/degradation</keyword>
<dbReference type="EC" id="5.1.1.23" evidence="1"/>
<dbReference type="GO" id="GO:0009252">
    <property type="term" value="P:peptidoglycan biosynthetic process"/>
    <property type="evidence" value="ECO:0007669"/>
    <property type="project" value="UniProtKB-UniRule"/>
</dbReference>
<dbReference type="Proteomes" id="UP000005297">
    <property type="component" value="Unassembled WGS sequence"/>
</dbReference>
<dbReference type="GO" id="GO:0008360">
    <property type="term" value="P:regulation of cell shape"/>
    <property type="evidence" value="ECO:0007669"/>
    <property type="project" value="UniProtKB-KW"/>
</dbReference>
<comment type="pathway">
    <text evidence="1">Cell wall biogenesis; peptidoglycan biosynthesis.</text>
</comment>
<proteinExistence type="inferred from homology"/>
<dbReference type="AlphaFoldDB" id="Q0EY59"/>
<dbReference type="InterPro" id="IPR058741">
    <property type="entry name" value="MurL_C"/>
</dbReference>
<gene>
    <name evidence="1" type="primary">murL</name>
    <name evidence="4" type="ORF">SPV1_05382</name>
</gene>
<dbReference type="GO" id="GO:0005737">
    <property type="term" value="C:cytoplasm"/>
    <property type="evidence" value="ECO:0007669"/>
    <property type="project" value="UniProtKB-UniRule"/>
</dbReference>
<evidence type="ECO:0000259" key="2">
    <source>
        <dbReference type="Pfam" id="PF26298"/>
    </source>
</evidence>
<dbReference type="GO" id="GO:0071555">
    <property type="term" value="P:cell wall organization"/>
    <property type="evidence" value="ECO:0007669"/>
    <property type="project" value="UniProtKB-KW"/>
</dbReference>
<dbReference type="HAMAP" id="MF_02209">
    <property type="entry name" value="MurL"/>
    <property type="match status" value="1"/>
</dbReference>
<keyword evidence="1" id="KW-0132">Cell division</keyword>
<dbReference type="HOGENOM" id="CLU_045660_0_0_0"/>
<keyword evidence="1" id="KW-0413">Isomerase</keyword>
<name>Q0EY59_9PROT</name>
<feature type="domain" description="MurL N-terminal" evidence="3">
    <location>
        <begin position="15"/>
        <end position="303"/>
    </location>
</feature>
<keyword evidence="1" id="KW-0131">Cell cycle</keyword>
<dbReference type="EMBL" id="AATS01000011">
    <property type="protein sequence ID" value="EAU54167.1"/>
    <property type="molecule type" value="Genomic_DNA"/>
</dbReference>
<accession>Q0EY59</accession>
<comment type="function">
    <text evidence="1">Cell wall formation. Catalyzes epimerization of the terminal L-glutamate in UDP-N-acetyl-alpha-D-muramoyl-L-alanyl-L-glutamate.</text>
</comment>
<dbReference type="GO" id="GO:0016855">
    <property type="term" value="F:racemase and epimerase activity, acting on amino acids and derivatives"/>
    <property type="evidence" value="ECO:0007669"/>
    <property type="project" value="UniProtKB-UniRule"/>
</dbReference>
<dbReference type="InterPro" id="IPR043689">
    <property type="entry name" value="MurL"/>
</dbReference>
<dbReference type="Pfam" id="PF26299">
    <property type="entry name" value="MurL_N"/>
    <property type="match status" value="1"/>
</dbReference>
<dbReference type="eggNOG" id="COG0603">
    <property type="taxonomic scope" value="Bacteria"/>
</dbReference>
<reference evidence="4 5" key="1">
    <citation type="submission" date="2006-09" db="EMBL/GenBank/DDBJ databases">
        <authorList>
            <person name="Emerson D."/>
            <person name="Ferriera S."/>
            <person name="Johnson J."/>
            <person name="Kravitz S."/>
            <person name="Halpern A."/>
            <person name="Remington K."/>
            <person name="Beeson K."/>
            <person name="Tran B."/>
            <person name="Rogers Y.-H."/>
            <person name="Friedman R."/>
            <person name="Venter J.C."/>
        </authorList>
    </citation>
    <scope>NUCLEOTIDE SEQUENCE [LARGE SCALE GENOMIC DNA]</scope>
    <source>
        <strain evidence="4 5">PV-1</strain>
    </source>
</reference>
<dbReference type="OrthoDB" id="9768152at2"/>
<evidence type="ECO:0000259" key="3">
    <source>
        <dbReference type="Pfam" id="PF26299"/>
    </source>
</evidence>
<comment type="catalytic activity">
    <reaction evidence="1">
        <text>UDP-N-acetyl-alpha-D-muramoyl-L-alanyl-L-glutamate + ATP + H2O = UDP-N-acetyl-alpha-D-muramoyl-L-alanyl-D-glutamate + AMP + diphosphate + H(+)</text>
        <dbReference type="Rhea" id="RHEA:58812"/>
        <dbReference type="ChEBI" id="CHEBI:15377"/>
        <dbReference type="ChEBI" id="CHEBI:15378"/>
        <dbReference type="ChEBI" id="CHEBI:30616"/>
        <dbReference type="ChEBI" id="CHEBI:33019"/>
        <dbReference type="ChEBI" id="CHEBI:83900"/>
        <dbReference type="ChEBI" id="CHEBI:142725"/>
        <dbReference type="ChEBI" id="CHEBI:456215"/>
        <dbReference type="EC" id="5.1.1.23"/>
    </reaction>
</comment>
<sequence length="459" mass="51623">MNKQGMKRLIQLRKQHARISYLSHDYELVDGACHIVWHFELDPGIAFDHRLSLYNAAIRREGLQGEQLELLIFNLGMVELISYFKLACPERIEIHPYRLNSDQVQFWYKLYLNGLGEYMFVNGIDVDVIRACRFSCSPSAVQMQPVDFISDPHRALIPVGGGKDSAVTLNLTQLVPGLHRYILMVNPIAAAERCARISGVSETDFVRVARRLDARLLEMNKQGYLNGHVPFSASIAFIGLLSAALLGIRSIVLSNEASANQGNILYHQMDVNHQYSKSFEFEADFRDYVANHISGTAFDYFSLLRSMGEMKITRLFADMPEYHAAFVSCNRAGRDDAWCGTCPKCLFVAVMLSVYLSAEQVERIIGCDIMADTELSELLALLAGFGEHKPLECVGTYEEIRSALLSIRDRDGVDMPALVASFFAEYGQSMQWLDTAELSRSLDRAADDFVPPLFQTAIE</sequence>